<feature type="transmembrane region" description="Helical" evidence="1">
    <location>
        <begin position="34"/>
        <end position="53"/>
    </location>
</feature>
<accession>A0A0K8NXP6</accession>
<proteinExistence type="predicted"/>
<dbReference type="OrthoDB" id="9803824at2"/>
<reference evidence="4" key="1">
    <citation type="submission" date="2015-07" db="EMBL/GenBank/DDBJ databases">
        <title>Discovery of a poly(ethylene terephthalate assimilation.</title>
        <authorList>
            <person name="Yoshida S."/>
            <person name="Hiraga K."/>
            <person name="Takehana T."/>
            <person name="Taniguchi I."/>
            <person name="Yamaji H."/>
            <person name="Maeda Y."/>
            <person name="Toyohara K."/>
            <person name="Miyamoto K."/>
            <person name="Kimura Y."/>
            <person name="Oda K."/>
        </authorList>
    </citation>
    <scope>NUCLEOTIDE SEQUENCE [LARGE SCALE GENOMIC DNA]</scope>
    <source>
        <strain evidence="4">NBRC 110686 / TISTR 2288 / 201-F6</strain>
    </source>
</reference>
<dbReference type="SMART" id="SM00065">
    <property type="entry name" value="GAF"/>
    <property type="match status" value="1"/>
</dbReference>
<evidence type="ECO:0000256" key="1">
    <source>
        <dbReference type="SAM" id="Phobius"/>
    </source>
</evidence>
<dbReference type="AlphaFoldDB" id="A0A0K8NXP6"/>
<organism evidence="3 4">
    <name type="scientific">Piscinibacter sakaiensis</name>
    <name type="common">Ideonella sakaiensis</name>
    <dbReference type="NCBI Taxonomy" id="1547922"/>
    <lineage>
        <taxon>Bacteria</taxon>
        <taxon>Pseudomonadati</taxon>
        <taxon>Pseudomonadota</taxon>
        <taxon>Betaproteobacteria</taxon>
        <taxon>Burkholderiales</taxon>
        <taxon>Sphaerotilaceae</taxon>
        <taxon>Piscinibacter</taxon>
    </lineage>
</organism>
<dbReference type="STRING" id="1547922.ISF6_0733"/>
<keyword evidence="3" id="KW-0808">Transferase</keyword>
<evidence type="ECO:0000313" key="3">
    <source>
        <dbReference type="EMBL" id="GAP35162.1"/>
    </source>
</evidence>
<dbReference type="InterPro" id="IPR003018">
    <property type="entry name" value="GAF"/>
</dbReference>
<keyword evidence="3" id="KW-0418">Kinase</keyword>
<dbReference type="PANTHER" id="PTHR43102:SF2">
    <property type="entry name" value="GAF DOMAIN-CONTAINING PROTEIN"/>
    <property type="match status" value="1"/>
</dbReference>
<keyword evidence="1" id="KW-1133">Transmembrane helix</keyword>
<evidence type="ECO:0000259" key="2">
    <source>
        <dbReference type="SMART" id="SM00065"/>
    </source>
</evidence>
<feature type="domain" description="GAF" evidence="2">
    <location>
        <begin position="27"/>
        <end position="170"/>
    </location>
</feature>
<dbReference type="Gene3D" id="3.30.450.40">
    <property type="match status" value="1"/>
</dbReference>
<dbReference type="InterPro" id="IPR029016">
    <property type="entry name" value="GAF-like_dom_sf"/>
</dbReference>
<keyword evidence="1" id="KW-0812">Transmembrane</keyword>
<dbReference type="SUPFAM" id="SSF55781">
    <property type="entry name" value="GAF domain-like"/>
    <property type="match status" value="1"/>
</dbReference>
<dbReference type="PANTHER" id="PTHR43102">
    <property type="entry name" value="SLR1143 PROTEIN"/>
    <property type="match status" value="1"/>
</dbReference>
<reference evidence="3 4" key="2">
    <citation type="journal article" date="2016" name="Science">
        <title>A bacterium that degrades and assimilates poly(ethylene terephthalate).</title>
        <authorList>
            <person name="Yoshida S."/>
            <person name="Hiraga K."/>
            <person name="Takehana T."/>
            <person name="Taniguchi I."/>
            <person name="Yamaji H."/>
            <person name="Maeda Y."/>
            <person name="Toyohara K."/>
            <person name="Miyamoto K."/>
            <person name="Kimura Y."/>
            <person name="Oda K."/>
        </authorList>
    </citation>
    <scope>NUCLEOTIDE SEQUENCE [LARGE SCALE GENOMIC DNA]</scope>
    <source>
        <strain evidence="4">NBRC 110686 / TISTR 2288 / 201-F6</strain>
    </source>
</reference>
<dbReference type="EMBL" id="BBYR01000014">
    <property type="protein sequence ID" value="GAP35162.1"/>
    <property type="molecule type" value="Genomic_DNA"/>
</dbReference>
<evidence type="ECO:0000313" key="4">
    <source>
        <dbReference type="Proteomes" id="UP000037660"/>
    </source>
</evidence>
<gene>
    <name evidence="3" type="ORF">ISF6_0733</name>
</gene>
<name>A0A0K8NXP6_PISS1</name>
<dbReference type="RefSeq" id="WP_157548722.1">
    <property type="nucleotide sequence ID" value="NZ_BBYR01000014.1"/>
</dbReference>
<dbReference type="Pfam" id="PF01590">
    <property type="entry name" value="GAF"/>
    <property type="match status" value="1"/>
</dbReference>
<sequence length="199" mass="21068">MNPAAPLPADEALRLVRLHGLGLLEGPDEPMLDAFVASAAAVTGYPVAALSLVDAQRVVFRSRQGFVATECPRSIAFCGHTILGAGVHEVPDAAADPRYADAPMLQALPPLRAYAGVAVRLDGAPVGALCVMDTNPRHLAPHDREALLALARGVDCWLAQRQRAVDTGLLTDEALRRPARPVEVSCNGHGGFHLALRMH</sequence>
<protein>
    <submittedName>
        <fullName evidence="3">Sensory box histidine kinase/response regulator</fullName>
    </submittedName>
</protein>
<keyword evidence="1" id="KW-0472">Membrane</keyword>
<comment type="caution">
    <text evidence="3">The sequence shown here is derived from an EMBL/GenBank/DDBJ whole genome shotgun (WGS) entry which is preliminary data.</text>
</comment>
<dbReference type="Proteomes" id="UP000037660">
    <property type="component" value="Unassembled WGS sequence"/>
</dbReference>
<dbReference type="GO" id="GO:0016301">
    <property type="term" value="F:kinase activity"/>
    <property type="evidence" value="ECO:0007669"/>
    <property type="project" value="UniProtKB-KW"/>
</dbReference>
<keyword evidence="4" id="KW-1185">Reference proteome</keyword>